<dbReference type="AlphaFoldDB" id="A0A7K0FSV6"/>
<evidence type="ECO:0000256" key="3">
    <source>
        <dbReference type="SAM" id="SignalP"/>
    </source>
</evidence>
<feature type="domain" description="LamG-like jellyroll fold" evidence="4">
    <location>
        <begin position="65"/>
        <end position="194"/>
    </location>
</feature>
<dbReference type="InterPro" id="IPR006558">
    <property type="entry name" value="LamG-like"/>
</dbReference>
<evidence type="ECO:0000313" key="6">
    <source>
        <dbReference type="Proteomes" id="UP000462931"/>
    </source>
</evidence>
<dbReference type="PANTHER" id="PTHR47635">
    <property type="entry name" value="CUB DOMAIN-CONTAINING PROTEIN"/>
    <property type="match status" value="1"/>
</dbReference>
<feature type="chain" id="PRO_5029479176" description="LamG-like jellyroll fold domain-containing protein" evidence="3">
    <location>
        <begin position="21"/>
        <end position="424"/>
    </location>
</feature>
<dbReference type="GO" id="GO:0005975">
    <property type="term" value="P:carbohydrate metabolic process"/>
    <property type="evidence" value="ECO:0007669"/>
    <property type="project" value="UniProtKB-ARBA"/>
</dbReference>
<dbReference type="SUPFAM" id="SSF49899">
    <property type="entry name" value="Concanavalin A-like lectins/glucanases"/>
    <property type="match status" value="1"/>
</dbReference>
<feature type="signal peptide" evidence="3">
    <location>
        <begin position="1"/>
        <end position="20"/>
    </location>
</feature>
<evidence type="ECO:0000259" key="4">
    <source>
        <dbReference type="SMART" id="SM00560"/>
    </source>
</evidence>
<accession>A0A7K0FSV6</accession>
<keyword evidence="2" id="KW-1015">Disulfide bond</keyword>
<dbReference type="PANTHER" id="PTHR47635:SF2">
    <property type="entry name" value="LAMG-LIKE JELLYROLL FOLD DOMAIN-CONTAINING PROTEIN"/>
    <property type="match status" value="1"/>
</dbReference>
<evidence type="ECO:0000313" key="5">
    <source>
        <dbReference type="EMBL" id="MRX48555.1"/>
    </source>
</evidence>
<organism evidence="5 6">
    <name type="scientific">Pedobacter puniceum</name>
    <dbReference type="NCBI Taxonomy" id="2666136"/>
    <lineage>
        <taxon>Bacteria</taxon>
        <taxon>Pseudomonadati</taxon>
        <taxon>Bacteroidota</taxon>
        <taxon>Sphingobacteriia</taxon>
        <taxon>Sphingobacteriales</taxon>
        <taxon>Sphingobacteriaceae</taxon>
        <taxon>Pedobacter</taxon>
    </lineage>
</organism>
<evidence type="ECO:0000256" key="2">
    <source>
        <dbReference type="ARBA" id="ARBA00023157"/>
    </source>
</evidence>
<dbReference type="EMBL" id="WKJI01000005">
    <property type="protein sequence ID" value="MRX48555.1"/>
    <property type="molecule type" value="Genomic_DNA"/>
</dbReference>
<evidence type="ECO:0000256" key="1">
    <source>
        <dbReference type="ARBA" id="ARBA00022729"/>
    </source>
</evidence>
<reference evidence="5 6" key="1">
    <citation type="submission" date="2019-11" db="EMBL/GenBank/DDBJ databases">
        <authorList>
            <person name="Cheng Q."/>
            <person name="Yang Z."/>
        </authorList>
    </citation>
    <scope>NUCLEOTIDE SEQUENCE [LARGE SCALE GENOMIC DNA]</scope>
    <source>
        <strain evidence="5 6">HX-22-1</strain>
    </source>
</reference>
<dbReference type="Gene3D" id="2.60.120.200">
    <property type="match status" value="1"/>
</dbReference>
<sequence>MKTNFIKICLLMLLPVFSLAQVVPISFLKSTNSTPLNQVTANALHFDGVDDYISIPTNTIVPQGSSFYTIEAYIKPSVHSSNGIVGWGNYGSDNQVNALRLGDGNNIINYWWARDLYAPLGVSLADNKWYHIAATYDGTKRRIYVDGVIKAEDSPSSPSVASAANFRIGSTNNGEYFKGAIDDVRIWNVARTQAQIQASMNTELFGNETGLKAYYTFNQGVAGGSNAAITTISDKTSNALNGTLMNFAKTGTTSNFVQGKVPSNSVLLIPKGNYTAITTSGTFPFNTTLGSGNVSFTGFNTYQGSTTWGPQALFDNTRTDFDWCSSGGTGQFGQFVFPRAVTITKIFLVPRNQGDSFPNTVTLKVDGNTVGTYTRLASISSADGLNISYTGTGHYIQPNVSGTTWRLEFPDGNNYIGELEFWGY</sequence>
<dbReference type="GO" id="GO:0004553">
    <property type="term" value="F:hydrolase activity, hydrolyzing O-glycosyl compounds"/>
    <property type="evidence" value="ECO:0007669"/>
    <property type="project" value="UniProtKB-ARBA"/>
</dbReference>
<protein>
    <recommendedName>
        <fullName evidence="4">LamG-like jellyroll fold domain-containing protein</fullName>
    </recommendedName>
</protein>
<keyword evidence="6" id="KW-1185">Reference proteome</keyword>
<gene>
    <name evidence="5" type="ORF">GJJ64_15280</name>
</gene>
<dbReference type="RefSeq" id="WP_154288629.1">
    <property type="nucleotide sequence ID" value="NZ_WKJI01000005.1"/>
</dbReference>
<keyword evidence="1 3" id="KW-0732">Signal</keyword>
<dbReference type="Proteomes" id="UP000462931">
    <property type="component" value="Unassembled WGS sequence"/>
</dbReference>
<dbReference type="SMART" id="SM00560">
    <property type="entry name" value="LamGL"/>
    <property type="match status" value="1"/>
</dbReference>
<dbReference type="InterPro" id="IPR013320">
    <property type="entry name" value="ConA-like_dom_sf"/>
</dbReference>
<comment type="caution">
    <text evidence="5">The sequence shown here is derived from an EMBL/GenBank/DDBJ whole genome shotgun (WGS) entry which is preliminary data.</text>
</comment>
<proteinExistence type="predicted"/>
<name>A0A7K0FSV6_9SPHI</name>
<dbReference type="Pfam" id="PF13385">
    <property type="entry name" value="Laminin_G_3"/>
    <property type="match status" value="1"/>
</dbReference>